<proteinExistence type="predicted"/>
<keyword evidence="3" id="KW-1185">Reference proteome</keyword>
<protein>
    <recommendedName>
        <fullName evidence="4">DinB family protein</fullName>
    </recommendedName>
</protein>
<name>A0A918PS11_9BACT</name>
<evidence type="ECO:0000256" key="1">
    <source>
        <dbReference type="SAM" id="SignalP"/>
    </source>
</evidence>
<reference evidence="2" key="2">
    <citation type="submission" date="2020-09" db="EMBL/GenBank/DDBJ databases">
        <authorList>
            <person name="Sun Q."/>
            <person name="Kim S."/>
        </authorList>
    </citation>
    <scope>NUCLEOTIDE SEQUENCE</scope>
    <source>
        <strain evidence="2">KCTC 12368</strain>
    </source>
</reference>
<feature type="signal peptide" evidence="1">
    <location>
        <begin position="1"/>
        <end position="21"/>
    </location>
</feature>
<dbReference type="AlphaFoldDB" id="A0A918PS11"/>
<gene>
    <name evidence="2" type="ORF">GCM10007049_10640</name>
</gene>
<evidence type="ECO:0000313" key="3">
    <source>
        <dbReference type="Proteomes" id="UP000619457"/>
    </source>
</evidence>
<organism evidence="2 3">
    <name type="scientific">Echinicola pacifica</name>
    <dbReference type="NCBI Taxonomy" id="346377"/>
    <lineage>
        <taxon>Bacteria</taxon>
        <taxon>Pseudomonadati</taxon>
        <taxon>Bacteroidota</taxon>
        <taxon>Cytophagia</taxon>
        <taxon>Cytophagales</taxon>
        <taxon>Cyclobacteriaceae</taxon>
        <taxon>Echinicola</taxon>
    </lineage>
</organism>
<dbReference type="InterPro" id="IPR034660">
    <property type="entry name" value="DinB/YfiT-like"/>
</dbReference>
<feature type="chain" id="PRO_5038031051" description="DinB family protein" evidence="1">
    <location>
        <begin position="22"/>
        <end position="194"/>
    </location>
</feature>
<keyword evidence="1" id="KW-0732">Signal</keyword>
<sequence>MKTFGLILVLINSIAVLTATAQTGEMTRKIPFSDISEVPQEYTASAVSARMVETLGFRFRYATEDLRSEDFPFAIEGDGRSIGETIQHIHGLSSLMYQTITGNEPATVEAGEIQQLRDQTLFMLDDTYQKMLSLSDEELSAIMVRGKFPFWNFINGPLADALWHSGQIATLRRANGNPMPTGVNVFTGTFSQAK</sequence>
<evidence type="ECO:0000313" key="2">
    <source>
        <dbReference type="EMBL" id="GGZ19966.1"/>
    </source>
</evidence>
<reference evidence="2" key="1">
    <citation type="journal article" date="2014" name="Int. J. Syst. Evol. Microbiol.">
        <title>Complete genome sequence of Corynebacterium casei LMG S-19264T (=DSM 44701T), isolated from a smear-ripened cheese.</title>
        <authorList>
            <consortium name="US DOE Joint Genome Institute (JGI-PGF)"/>
            <person name="Walter F."/>
            <person name="Albersmeier A."/>
            <person name="Kalinowski J."/>
            <person name="Ruckert C."/>
        </authorList>
    </citation>
    <scope>NUCLEOTIDE SEQUENCE</scope>
    <source>
        <strain evidence="2">KCTC 12368</strain>
    </source>
</reference>
<dbReference type="Gene3D" id="1.20.120.450">
    <property type="entry name" value="dinb family like domain"/>
    <property type="match status" value="1"/>
</dbReference>
<accession>A0A918PS11</accession>
<dbReference type="Proteomes" id="UP000619457">
    <property type="component" value="Unassembled WGS sequence"/>
</dbReference>
<dbReference type="SUPFAM" id="SSF109854">
    <property type="entry name" value="DinB/YfiT-like putative metalloenzymes"/>
    <property type="match status" value="1"/>
</dbReference>
<comment type="caution">
    <text evidence="2">The sequence shown here is derived from an EMBL/GenBank/DDBJ whole genome shotgun (WGS) entry which is preliminary data.</text>
</comment>
<dbReference type="EMBL" id="BMWX01000002">
    <property type="protein sequence ID" value="GGZ19966.1"/>
    <property type="molecule type" value="Genomic_DNA"/>
</dbReference>
<evidence type="ECO:0008006" key="4">
    <source>
        <dbReference type="Google" id="ProtNLM"/>
    </source>
</evidence>